<dbReference type="Proteomes" id="UP001428817">
    <property type="component" value="Unassembled WGS sequence"/>
</dbReference>
<protein>
    <submittedName>
        <fullName evidence="3">Extracellular solute-binding protein</fullName>
    </submittedName>
</protein>
<dbReference type="PANTHER" id="PTHR30006:SF25">
    <property type="entry name" value="PHOSPHOGLYCERATE TRANSPORT REGULATORY PROTEIN PGTC"/>
    <property type="match status" value="1"/>
</dbReference>
<gene>
    <name evidence="3" type="ORF">GCM10023321_06090</name>
</gene>
<dbReference type="PROSITE" id="PS51257">
    <property type="entry name" value="PROKAR_LIPOPROTEIN"/>
    <property type="match status" value="1"/>
</dbReference>
<comment type="caution">
    <text evidence="3">The sequence shown here is derived from an EMBL/GenBank/DDBJ whole genome shotgun (WGS) entry which is preliminary data.</text>
</comment>
<accession>A0ABP9PHB4</accession>
<dbReference type="RefSeq" id="WP_185058845.1">
    <property type="nucleotide sequence ID" value="NZ_BAABJP010000001.1"/>
</dbReference>
<feature type="chain" id="PRO_5045394526" evidence="2">
    <location>
        <begin position="23"/>
        <end position="350"/>
    </location>
</feature>
<feature type="signal peptide" evidence="2">
    <location>
        <begin position="1"/>
        <end position="22"/>
    </location>
</feature>
<name>A0ABP9PHB4_9PSEU</name>
<dbReference type="SUPFAM" id="SSF53850">
    <property type="entry name" value="Periplasmic binding protein-like II"/>
    <property type="match status" value="1"/>
</dbReference>
<evidence type="ECO:0000313" key="3">
    <source>
        <dbReference type="EMBL" id="GAA5146508.1"/>
    </source>
</evidence>
<evidence type="ECO:0000256" key="2">
    <source>
        <dbReference type="SAM" id="SignalP"/>
    </source>
</evidence>
<dbReference type="Pfam" id="PF13531">
    <property type="entry name" value="SBP_bac_11"/>
    <property type="match status" value="1"/>
</dbReference>
<sequence length="350" mass="36489">MPSARLAAALATGLLVALTACAPPPENPAPAELPTDEAALVAQAKKEGQVVLGAGGHTREQAQLLADGFQRKYGIPVKFIRETSGDIARKTQAQLTAGAVDFDVISLNDESTLRAWDAAKALADPAVPNRVQILSGLVNSSPAPRYLPFTWSALGYSYNTSRISEASAPKTWADLAARPSTFAVSDPGTSGAALTYLACMQQIDPGFLPALKGRRSLVASSALALTQMLATGEADFGLPAIESEVANARRHGEPLAVAYPEGRIGALPSFAAGLAQAKHPAAARLLVRYQLSEDLQREQAGQGSRSVLGTVPPPQGAEQLAADRLVMIPADQVKAQKAELVRAFKANVGG</sequence>
<dbReference type="Gene3D" id="3.40.190.10">
    <property type="entry name" value="Periplasmic binding protein-like II"/>
    <property type="match status" value="2"/>
</dbReference>
<organism evidence="3 4">
    <name type="scientific">Pseudonocardia eucalypti</name>
    <dbReference type="NCBI Taxonomy" id="648755"/>
    <lineage>
        <taxon>Bacteria</taxon>
        <taxon>Bacillati</taxon>
        <taxon>Actinomycetota</taxon>
        <taxon>Actinomycetes</taxon>
        <taxon>Pseudonocardiales</taxon>
        <taxon>Pseudonocardiaceae</taxon>
        <taxon>Pseudonocardia</taxon>
    </lineage>
</organism>
<dbReference type="PANTHER" id="PTHR30006">
    <property type="entry name" value="THIAMINE-BINDING PERIPLASMIC PROTEIN-RELATED"/>
    <property type="match status" value="1"/>
</dbReference>
<evidence type="ECO:0000256" key="1">
    <source>
        <dbReference type="ARBA" id="ARBA00022729"/>
    </source>
</evidence>
<evidence type="ECO:0000313" key="4">
    <source>
        <dbReference type="Proteomes" id="UP001428817"/>
    </source>
</evidence>
<keyword evidence="1 2" id="KW-0732">Signal</keyword>
<reference evidence="4" key="1">
    <citation type="journal article" date="2019" name="Int. J. Syst. Evol. Microbiol.">
        <title>The Global Catalogue of Microorganisms (GCM) 10K type strain sequencing project: providing services to taxonomists for standard genome sequencing and annotation.</title>
        <authorList>
            <consortium name="The Broad Institute Genomics Platform"/>
            <consortium name="The Broad Institute Genome Sequencing Center for Infectious Disease"/>
            <person name="Wu L."/>
            <person name="Ma J."/>
        </authorList>
    </citation>
    <scope>NUCLEOTIDE SEQUENCE [LARGE SCALE GENOMIC DNA]</scope>
    <source>
        <strain evidence="4">JCM 18303</strain>
    </source>
</reference>
<dbReference type="EMBL" id="BAABJP010000001">
    <property type="protein sequence ID" value="GAA5146508.1"/>
    <property type="molecule type" value="Genomic_DNA"/>
</dbReference>
<keyword evidence="4" id="KW-1185">Reference proteome</keyword>
<proteinExistence type="predicted"/>